<accession>A0A6J7MJN4</accession>
<gene>
    <name evidence="1" type="ORF">UFOPK3954_00355</name>
</gene>
<reference evidence="1" key="1">
    <citation type="submission" date="2020-05" db="EMBL/GenBank/DDBJ databases">
        <authorList>
            <person name="Chiriac C."/>
            <person name="Salcher M."/>
            <person name="Ghai R."/>
            <person name="Kavagutti S V."/>
        </authorList>
    </citation>
    <scope>NUCLEOTIDE SEQUENCE</scope>
</reference>
<sequence length="80" mass="8572">MNDGVDTAVVTIPDTRFVVNGPCVSDGATTGSGSHTNDRRAELVDAPLSVEYTQFEPSVAASRQKYVRPGSRIRICCGDR</sequence>
<protein>
    <submittedName>
        <fullName evidence="1">Unannotated protein</fullName>
    </submittedName>
</protein>
<dbReference type="EMBL" id="CAFBON010000022">
    <property type="protein sequence ID" value="CAB4977944.1"/>
    <property type="molecule type" value="Genomic_DNA"/>
</dbReference>
<evidence type="ECO:0000313" key="1">
    <source>
        <dbReference type="EMBL" id="CAB4977944.1"/>
    </source>
</evidence>
<dbReference type="AlphaFoldDB" id="A0A6J7MJN4"/>
<name>A0A6J7MJN4_9ZZZZ</name>
<organism evidence="1">
    <name type="scientific">freshwater metagenome</name>
    <dbReference type="NCBI Taxonomy" id="449393"/>
    <lineage>
        <taxon>unclassified sequences</taxon>
        <taxon>metagenomes</taxon>
        <taxon>ecological metagenomes</taxon>
    </lineage>
</organism>
<proteinExistence type="predicted"/>